<dbReference type="PANTHER" id="PTHR31378">
    <property type="entry name" value="EGF-LIKE DOMAIN-CONTAINING PROTEIN-RELATED-RELATED"/>
    <property type="match status" value="1"/>
</dbReference>
<dbReference type="InterPro" id="IPR055463">
    <property type="entry name" value="DUF7035"/>
</dbReference>
<dbReference type="KEGG" id="ddi:DDB_G0286323"/>
<dbReference type="SMR" id="Q54LX7"/>
<accession>Q54LX7</accession>
<evidence type="ECO:0000259" key="5">
    <source>
        <dbReference type="Pfam" id="PF25820"/>
    </source>
</evidence>
<feature type="chain" id="PRO_5004249629" description="EGF-like domain-containing protein" evidence="2">
    <location>
        <begin position="22"/>
        <end position="1413"/>
    </location>
</feature>
<dbReference type="eggNOG" id="ENOG502RGG4">
    <property type="taxonomic scope" value="Eukaryota"/>
</dbReference>
<dbReference type="PANTHER" id="PTHR31378:SF44">
    <property type="entry name" value="EGF-LIKE DOMAIN-CONTAINING PROTEIN"/>
    <property type="match status" value="1"/>
</dbReference>
<dbReference type="RefSeq" id="XP_637854.1">
    <property type="nucleotide sequence ID" value="XM_632762.1"/>
</dbReference>
<protein>
    <recommendedName>
        <fullName evidence="8">EGF-like domain-containing protein</fullName>
    </recommendedName>
</protein>
<keyword evidence="1" id="KW-0472">Membrane</keyword>
<keyword evidence="1" id="KW-0812">Transmembrane</keyword>
<dbReference type="InterPro" id="IPR054484">
    <property type="entry name" value="ComC_SSD"/>
</dbReference>
<feature type="domain" description="DUF7035" evidence="4">
    <location>
        <begin position="686"/>
        <end position="824"/>
    </location>
</feature>
<keyword evidence="7" id="KW-1185">Reference proteome</keyword>
<dbReference type="InParanoid" id="Q54LX7"/>
<dbReference type="Pfam" id="PF25820">
    <property type="entry name" value="DUF7949"/>
    <property type="match status" value="1"/>
</dbReference>
<keyword evidence="1" id="KW-1133">Transmembrane helix</keyword>
<evidence type="ECO:0000313" key="6">
    <source>
        <dbReference type="EMBL" id="EAL64337.1"/>
    </source>
</evidence>
<reference evidence="6 7" key="1">
    <citation type="journal article" date="2005" name="Nature">
        <title>The genome of the social amoeba Dictyostelium discoideum.</title>
        <authorList>
            <consortium name="The Dictyostelium discoideum Sequencing Consortium"/>
            <person name="Eichinger L."/>
            <person name="Pachebat J.A."/>
            <person name="Glockner G."/>
            <person name="Rajandream M.A."/>
            <person name="Sucgang R."/>
            <person name="Berriman M."/>
            <person name="Song J."/>
            <person name="Olsen R."/>
            <person name="Szafranski K."/>
            <person name="Xu Q."/>
            <person name="Tunggal B."/>
            <person name="Kummerfeld S."/>
            <person name="Madera M."/>
            <person name="Konfortov B.A."/>
            <person name="Rivero F."/>
            <person name="Bankier A.T."/>
            <person name="Lehmann R."/>
            <person name="Hamlin N."/>
            <person name="Davies R."/>
            <person name="Gaudet P."/>
            <person name="Fey P."/>
            <person name="Pilcher K."/>
            <person name="Chen G."/>
            <person name="Saunders D."/>
            <person name="Sodergren E."/>
            <person name="Davis P."/>
            <person name="Kerhornou A."/>
            <person name="Nie X."/>
            <person name="Hall N."/>
            <person name="Anjard C."/>
            <person name="Hemphill L."/>
            <person name="Bason N."/>
            <person name="Farbrother P."/>
            <person name="Desany B."/>
            <person name="Just E."/>
            <person name="Morio T."/>
            <person name="Rost R."/>
            <person name="Churcher C."/>
            <person name="Cooper J."/>
            <person name="Haydock S."/>
            <person name="van Driessche N."/>
            <person name="Cronin A."/>
            <person name="Goodhead I."/>
            <person name="Muzny D."/>
            <person name="Mourier T."/>
            <person name="Pain A."/>
            <person name="Lu M."/>
            <person name="Harper D."/>
            <person name="Lindsay R."/>
            <person name="Hauser H."/>
            <person name="James K."/>
            <person name="Quiles M."/>
            <person name="Madan Babu M."/>
            <person name="Saito T."/>
            <person name="Buchrieser C."/>
            <person name="Wardroper A."/>
            <person name="Felder M."/>
            <person name="Thangavelu M."/>
            <person name="Johnson D."/>
            <person name="Knights A."/>
            <person name="Loulseged H."/>
            <person name="Mungall K."/>
            <person name="Oliver K."/>
            <person name="Price C."/>
            <person name="Quail M.A."/>
            <person name="Urushihara H."/>
            <person name="Hernandez J."/>
            <person name="Rabbinowitsch E."/>
            <person name="Steffen D."/>
            <person name="Sanders M."/>
            <person name="Ma J."/>
            <person name="Kohara Y."/>
            <person name="Sharp S."/>
            <person name="Simmonds M."/>
            <person name="Spiegler S."/>
            <person name="Tivey A."/>
            <person name="Sugano S."/>
            <person name="White B."/>
            <person name="Walker D."/>
            <person name="Woodward J."/>
            <person name="Winckler T."/>
            <person name="Tanaka Y."/>
            <person name="Shaulsky G."/>
            <person name="Schleicher M."/>
            <person name="Weinstock G."/>
            <person name="Rosenthal A."/>
            <person name="Cox E.C."/>
            <person name="Chisholm R.L."/>
            <person name="Gibbs R."/>
            <person name="Loomis W.F."/>
            <person name="Platzer M."/>
            <person name="Kay R.R."/>
            <person name="Williams J."/>
            <person name="Dear P.H."/>
            <person name="Noegel A.A."/>
            <person name="Barrell B."/>
            <person name="Kuspa A."/>
        </authorList>
    </citation>
    <scope>NUCLEOTIDE SEQUENCE [LARGE SCALE GENOMIC DNA]</scope>
    <source>
        <strain evidence="6 7">AX4</strain>
    </source>
</reference>
<dbReference type="GeneID" id="8625568"/>
<feature type="signal peptide" evidence="2">
    <location>
        <begin position="1"/>
        <end position="21"/>
    </location>
</feature>
<feature type="transmembrane region" description="Helical" evidence="1">
    <location>
        <begin position="1369"/>
        <end position="1392"/>
    </location>
</feature>
<feature type="domain" description="ComC supersandwich" evidence="3">
    <location>
        <begin position="1110"/>
        <end position="1290"/>
    </location>
</feature>
<proteinExistence type="predicted"/>
<evidence type="ECO:0000256" key="2">
    <source>
        <dbReference type="SAM" id="SignalP"/>
    </source>
</evidence>
<dbReference type="dictyBase" id="DDB_G0286323"/>
<dbReference type="PaxDb" id="44689-DDB0215883"/>
<comment type="caution">
    <text evidence="6">The sequence shown here is derived from an EMBL/GenBank/DDBJ whole genome shotgun (WGS) entry which is preliminary data.</text>
</comment>
<dbReference type="Pfam" id="PF23034">
    <property type="entry name" value="DUF7035"/>
    <property type="match status" value="1"/>
</dbReference>
<sequence length="1413" mass="159505">MKLLFFLIFFLLINFNIFVESLKITDLSTKSSLNQYSDGPNQNNFPTCKFVVVLFLELSESTNDIRLFQPEYSQQIYSHSTSPSNGNKTLIYQIESWASDSKNGLIVGNYTFGEIYPNGTIAVSNINKNFYCSAPPLPEKNNIIATDFSLYDNKIMISYFSIYSWNRANLISLSFIDNLKSDICDSDCRIEKSGNYYMIYMKINNFDTMTFSINSTYHNNFNFALTINGIFKNTKKANMVIPTNVKFYPSGPFINRFSVNSYSYSLINLDSDEPIKYLSSNYVNSSGFEKFEIQMSQIIFTNKLSQAFLNQNHLMNEAYYEYRYWNNQTINNNINQVNKNEKLLSPLYQIESYINGDVVSGPPFTTYTASIGAMDFLGIGSINTKTLSFPMVLMYPQISFTKYYSFPFGCSVANESTYITSITQPMSNGIQGTLKVFIGGSNVYSVDASSIPKETLIFSLEFIYIGFNKFMVKTKIGGDFYFITSQSYDFDFAVVKATGYDGVGSYSNIFQPSFGQFKDFTTFRAFSGDLKETQLPKHLLPRIPNLNEIIESPIINSLKFEVQSMNTTDVGGLNTVYLGFNNFDFKHSIFHHPSFILSPKSLSSNIHFHKAIPFTLIDENKKLFKAEFYVPANLPTGEVDYSIVNNVGYEYTSSYIKSYLLNNPSTDSNVNDTSSLYTYSEYGYSLPPIIKSYSFEKEIVEINDLQNLNRINLTIQLQPSRNQFDNGFISIESSSITTFRKMYFNFSFTNEQLVGGTNDTFTFELKFPCFTSKYEIINVTLIDKQGYLSSFNKYSYNGDITTTIPLPIDPFMIFNTVKGFSVQCNQLAILESSPIITSLTANLNSIITNSPITKDLQFTLQVKDPIGLMTESQLPFIYLVGGLIDDTIRIPFEIYQYNDTFATFKSNPITVPFGFGLPFLSIPLSVYGICNKVGIISGYNKNQLKGMNNTQIIHEIPIVSINLTNIPIILDSSAFYSIGGNLTLFGKNLQDALSVNVLIQSTQLSYPVIGNQNESYLTINLQPINEPFYVNITNSNLFLIVPIQVPNKVNEYKIVPSTPIPTNPPQKCIGNPQCGGATHGTCTESGCVCFSPWIGESCNSKVLVITPPIVNPNTPSTNFTYHDKDSESEIAGIISLVELREIDYESKPIKRYPFDKWILTKINPNENFYTTSILDNNNNNSKLICNVTVSSIWYEQLTVITFADQKITMDPSTLKYNINITSYPFSNKLNTLQLVISASAKETNNNSKSDYCSSSSYGNTVLDNSNYLKLTINYQSIYGKFIKRGIIDFKTISIGNSQLALNDPIIENDHGDEAITSTFQKSFIAINIPYYIFLAQLDPSFSVLVNPNLNNDENSICSQSNDHSINEKLIIGIVVGVVGFTIALVVVIIIIIKKKHHLRRLQYKIKLKKQNKL</sequence>
<feature type="domain" description="DUF7949" evidence="5">
    <location>
        <begin position="1068"/>
        <end position="1102"/>
    </location>
</feature>
<dbReference type="PhylomeDB" id="Q54LX7"/>
<gene>
    <name evidence="6" type="ORF">DDB_G0286323</name>
</gene>
<dbReference type="Proteomes" id="UP000002195">
    <property type="component" value="Unassembled WGS sequence"/>
</dbReference>
<dbReference type="HOGENOM" id="CLU_253548_0_0_1"/>
<evidence type="ECO:0000256" key="1">
    <source>
        <dbReference type="SAM" id="Phobius"/>
    </source>
</evidence>
<name>Q54LX7_DICDI</name>
<evidence type="ECO:0000259" key="3">
    <source>
        <dbReference type="Pfam" id="PF22933"/>
    </source>
</evidence>
<dbReference type="FunCoup" id="Q54LX7">
    <property type="interactions" value="877"/>
</dbReference>
<dbReference type="AlphaFoldDB" id="Q54LX7"/>
<keyword evidence="2" id="KW-0732">Signal</keyword>
<evidence type="ECO:0000259" key="4">
    <source>
        <dbReference type="Pfam" id="PF23034"/>
    </source>
</evidence>
<evidence type="ECO:0000313" key="7">
    <source>
        <dbReference type="Proteomes" id="UP000002195"/>
    </source>
</evidence>
<dbReference type="InterPro" id="IPR057709">
    <property type="entry name" value="DUF7949"/>
</dbReference>
<evidence type="ECO:0008006" key="8">
    <source>
        <dbReference type="Google" id="ProtNLM"/>
    </source>
</evidence>
<dbReference type="VEuPathDB" id="AmoebaDB:DDB_G0286323"/>
<organism evidence="6 7">
    <name type="scientific">Dictyostelium discoideum</name>
    <name type="common">Social amoeba</name>
    <dbReference type="NCBI Taxonomy" id="44689"/>
    <lineage>
        <taxon>Eukaryota</taxon>
        <taxon>Amoebozoa</taxon>
        <taxon>Evosea</taxon>
        <taxon>Eumycetozoa</taxon>
        <taxon>Dictyostelia</taxon>
        <taxon>Dictyosteliales</taxon>
        <taxon>Dictyosteliaceae</taxon>
        <taxon>Dictyostelium</taxon>
    </lineage>
</organism>
<dbReference type="Pfam" id="PF22933">
    <property type="entry name" value="ComC_SSD"/>
    <property type="match status" value="1"/>
</dbReference>
<dbReference type="EMBL" id="AAFI02000085">
    <property type="protein sequence ID" value="EAL64337.1"/>
    <property type="molecule type" value="Genomic_DNA"/>
</dbReference>